<dbReference type="Pfam" id="PF00069">
    <property type="entry name" value="Pkinase"/>
    <property type="match status" value="1"/>
</dbReference>
<dbReference type="InterPro" id="IPR011009">
    <property type="entry name" value="Kinase-like_dom_sf"/>
</dbReference>
<dbReference type="AlphaFoldDB" id="A0AAW1RC05"/>
<name>A0AAW1RC05_9CHLO</name>
<sequence>MEASPDNTAADDFFEGCQLISQGAEARVWQTELLGRQAILKQRFNKKYRHPTLDTKLTNTRLKQEVRSLLKARKLGVMAPTVYLVDFKTRAIYMEHVAGKTMKEVLNAAEVDLAEVQGMLVKIGQAVAMLHDGGVVHGDLTTSNIIVRDNDQQVVLIDFGLSSNTSIAEDKGVDLYVLERAFTSAHSIHGNLFDKVLEAYKGSSRHWSSTLNRFAEVRMRGRKRLMVG</sequence>
<evidence type="ECO:0000256" key="9">
    <source>
        <dbReference type="ARBA" id="ARBA00022777"/>
    </source>
</evidence>
<evidence type="ECO:0000259" key="15">
    <source>
        <dbReference type="PROSITE" id="PS50011"/>
    </source>
</evidence>
<comment type="catalytic activity">
    <reaction evidence="13">
        <text>L-threonyl-[protein] + ATP = O-phospho-L-threonyl-[protein] + ADP + H(+)</text>
        <dbReference type="Rhea" id="RHEA:46608"/>
        <dbReference type="Rhea" id="RHEA-COMP:11060"/>
        <dbReference type="Rhea" id="RHEA-COMP:11605"/>
        <dbReference type="ChEBI" id="CHEBI:15378"/>
        <dbReference type="ChEBI" id="CHEBI:30013"/>
        <dbReference type="ChEBI" id="CHEBI:30616"/>
        <dbReference type="ChEBI" id="CHEBI:61977"/>
        <dbReference type="ChEBI" id="CHEBI:456216"/>
        <dbReference type="EC" id="2.7.11.1"/>
    </reaction>
</comment>
<keyword evidence="10" id="KW-0378">Hydrolase</keyword>
<keyword evidence="6" id="KW-0808">Transferase</keyword>
<evidence type="ECO:0000313" key="16">
    <source>
        <dbReference type="EMBL" id="KAK9831085.1"/>
    </source>
</evidence>
<keyword evidence="4" id="KW-0723">Serine/threonine-protein kinase</keyword>
<comment type="similarity">
    <text evidence="2">Belongs to the protein kinase superfamily. BUD32 family.</text>
</comment>
<dbReference type="EC" id="2.7.11.1" evidence="3"/>
<comment type="catalytic activity">
    <reaction evidence="14">
        <text>L-seryl-[protein] + ATP = O-phospho-L-seryl-[protein] + ADP + H(+)</text>
        <dbReference type="Rhea" id="RHEA:17989"/>
        <dbReference type="Rhea" id="RHEA-COMP:9863"/>
        <dbReference type="Rhea" id="RHEA-COMP:11604"/>
        <dbReference type="ChEBI" id="CHEBI:15378"/>
        <dbReference type="ChEBI" id="CHEBI:29999"/>
        <dbReference type="ChEBI" id="CHEBI:30616"/>
        <dbReference type="ChEBI" id="CHEBI:83421"/>
        <dbReference type="ChEBI" id="CHEBI:456216"/>
        <dbReference type="EC" id="2.7.11.1"/>
    </reaction>
</comment>
<reference evidence="16 17" key="1">
    <citation type="journal article" date="2024" name="Nat. Commun.">
        <title>Phylogenomics reveals the evolutionary origins of lichenization in chlorophyte algae.</title>
        <authorList>
            <person name="Puginier C."/>
            <person name="Libourel C."/>
            <person name="Otte J."/>
            <person name="Skaloud P."/>
            <person name="Haon M."/>
            <person name="Grisel S."/>
            <person name="Petersen M."/>
            <person name="Berrin J.G."/>
            <person name="Delaux P.M."/>
            <person name="Dal Grande F."/>
            <person name="Keller J."/>
        </authorList>
    </citation>
    <scope>NUCLEOTIDE SEQUENCE [LARGE SCALE GENOMIC DNA]</scope>
    <source>
        <strain evidence="16 17">SAG 2145</strain>
    </source>
</reference>
<dbReference type="GO" id="GO:0008033">
    <property type="term" value="P:tRNA processing"/>
    <property type="evidence" value="ECO:0007669"/>
    <property type="project" value="UniProtKB-KW"/>
</dbReference>
<evidence type="ECO:0000256" key="4">
    <source>
        <dbReference type="ARBA" id="ARBA00022527"/>
    </source>
</evidence>
<dbReference type="Gene3D" id="1.10.510.10">
    <property type="entry name" value="Transferase(Phosphotransferase) domain 1"/>
    <property type="match status" value="1"/>
</dbReference>
<evidence type="ECO:0000256" key="5">
    <source>
        <dbReference type="ARBA" id="ARBA00022553"/>
    </source>
</evidence>
<dbReference type="PROSITE" id="PS50011">
    <property type="entry name" value="PROTEIN_KINASE_DOM"/>
    <property type="match status" value="1"/>
</dbReference>
<dbReference type="EMBL" id="JALJOS010000014">
    <property type="protein sequence ID" value="KAK9831085.1"/>
    <property type="molecule type" value="Genomic_DNA"/>
</dbReference>
<comment type="caution">
    <text evidence="16">The sequence shown here is derived from an EMBL/GenBank/DDBJ whole genome shotgun (WGS) entry which is preliminary data.</text>
</comment>
<evidence type="ECO:0000256" key="8">
    <source>
        <dbReference type="ARBA" id="ARBA00022741"/>
    </source>
</evidence>
<evidence type="ECO:0000256" key="6">
    <source>
        <dbReference type="ARBA" id="ARBA00022679"/>
    </source>
</evidence>
<dbReference type="InterPro" id="IPR022495">
    <property type="entry name" value="Bud32"/>
</dbReference>
<dbReference type="FunFam" id="3.30.200.20:FF:000201">
    <property type="entry name" value="TP53-regulating kinase isoform X1"/>
    <property type="match status" value="1"/>
</dbReference>
<evidence type="ECO:0000256" key="1">
    <source>
        <dbReference type="ARBA" id="ARBA00004123"/>
    </source>
</evidence>
<dbReference type="FunFam" id="1.10.510.10:FF:000323">
    <property type="entry name" value="TP53-regulating kinase, putative"/>
    <property type="match status" value="1"/>
</dbReference>
<evidence type="ECO:0000256" key="14">
    <source>
        <dbReference type="ARBA" id="ARBA00048679"/>
    </source>
</evidence>
<dbReference type="InterPro" id="IPR000719">
    <property type="entry name" value="Prot_kinase_dom"/>
</dbReference>
<dbReference type="SMART" id="SM00220">
    <property type="entry name" value="S_TKc"/>
    <property type="match status" value="1"/>
</dbReference>
<keyword evidence="8" id="KW-0547">Nucleotide-binding</keyword>
<dbReference type="GO" id="GO:0004674">
    <property type="term" value="F:protein serine/threonine kinase activity"/>
    <property type="evidence" value="ECO:0007669"/>
    <property type="project" value="UniProtKB-KW"/>
</dbReference>
<dbReference type="GO" id="GO:0005829">
    <property type="term" value="C:cytosol"/>
    <property type="evidence" value="ECO:0007669"/>
    <property type="project" value="TreeGrafter"/>
</dbReference>
<evidence type="ECO:0000256" key="12">
    <source>
        <dbReference type="ARBA" id="ARBA00023242"/>
    </source>
</evidence>
<dbReference type="GO" id="GO:0000408">
    <property type="term" value="C:EKC/KEOPS complex"/>
    <property type="evidence" value="ECO:0007669"/>
    <property type="project" value="TreeGrafter"/>
</dbReference>
<keyword evidence="5" id="KW-0597">Phosphoprotein</keyword>
<evidence type="ECO:0000256" key="2">
    <source>
        <dbReference type="ARBA" id="ARBA00010630"/>
    </source>
</evidence>
<keyword evidence="7" id="KW-0819">tRNA processing</keyword>
<dbReference type="Gene3D" id="3.30.200.20">
    <property type="entry name" value="Phosphorylase Kinase, domain 1"/>
    <property type="match status" value="1"/>
</dbReference>
<accession>A0AAW1RC05</accession>
<dbReference type="PROSITE" id="PS00109">
    <property type="entry name" value="PROTEIN_KINASE_TYR"/>
    <property type="match status" value="1"/>
</dbReference>
<keyword evidence="17" id="KW-1185">Reference proteome</keyword>
<protein>
    <recommendedName>
        <fullName evidence="3">non-specific serine/threonine protein kinase</fullName>
        <ecNumber evidence="3">2.7.11.1</ecNumber>
    </recommendedName>
</protein>
<evidence type="ECO:0000313" key="17">
    <source>
        <dbReference type="Proteomes" id="UP001438707"/>
    </source>
</evidence>
<dbReference type="Proteomes" id="UP001438707">
    <property type="component" value="Unassembled WGS sequence"/>
</dbReference>
<evidence type="ECO:0000256" key="10">
    <source>
        <dbReference type="ARBA" id="ARBA00022801"/>
    </source>
</evidence>
<dbReference type="GO" id="GO:0005524">
    <property type="term" value="F:ATP binding"/>
    <property type="evidence" value="ECO:0007669"/>
    <property type="project" value="UniProtKB-KW"/>
</dbReference>
<dbReference type="GO" id="GO:0016787">
    <property type="term" value="F:hydrolase activity"/>
    <property type="evidence" value="ECO:0007669"/>
    <property type="project" value="UniProtKB-KW"/>
</dbReference>
<proteinExistence type="inferred from homology"/>
<evidence type="ECO:0000256" key="7">
    <source>
        <dbReference type="ARBA" id="ARBA00022694"/>
    </source>
</evidence>
<keyword evidence="11" id="KW-0067">ATP-binding</keyword>
<evidence type="ECO:0000256" key="3">
    <source>
        <dbReference type="ARBA" id="ARBA00012513"/>
    </source>
</evidence>
<dbReference type="NCBIfam" id="TIGR03724">
    <property type="entry name" value="arch_bud32"/>
    <property type="match status" value="1"/>
</dbReference>
<dbReference type="PANTHER" id="PTHR12209:SF0">
    <property type="entry name" value="EKC_KEOPS COMPLEX SUBUNIT TP53RK"/>
    <property type="match status" value="1"/>
</dbReference>
<organism evidence="16 17">
    <name type="scientific">Apatococcus lobatus</name>
    <dbReference type="NCBI Taxonomy" id="904363"/>
    <lineage>
        <taxon>Eukaryota</taxon>
        <taxon>Viridiplantae</taxon>
        <taxon>Chlorophyta</taxon>
        <taxon>core chlorophytes</taxon>
        <taxon>Trebouxiophyceae</taxon>
        <taxon>Chlorellales</taxon>
        <taxon>Chlorellaceae</taxon>
        <taxon>Apatococcus</taxon>
    </lineage>
</organism>
<dbReference type="PANTHER" id="PTHR12209">
    <property type="entry name" value="NON-SPECIFIC SERINE/THREONINE PROTEIN KINASE"/>
    <property type="match status" value="1"/>
</dbReference>
<keyword evidence="9" id="KW-0418">Kinase</keyword>
<keyword evidence="12" id="KW-0539">Nucleus</keyword>
<comment type="subcellular location">
    <subcellularLocation>
        <location evidence="1">Nucleus</location>
    </subcellularLocation>
</comment>
<evidence type="ECO:0000256" key="13">
    <source>
        <dbReference type="ARBA" id="ARBA00047899"/>
    </source>
</evidence>
<dbReference type="GO" id="GO:0070525">
    <property type="term" value="P:tRNA threonylcarbamoyladenosine metabolic process"/>
    <property type="evidence" value="ECO:0007669"/>
    <property type="project" value="TreeGrafter"/>
</dbReference>
<evidence type="ECO:0000256" key="11">
    <source>
        <dbReference type="ARBA" id="ARBA00022840"/>
    </source>
</evidence>
<gene>
    <name evidence="16" type="ORF">WJX74_002962</name>
</gene>
<dbReference type="SUPFAM" id="SSF56112">
    <property type="entry name" value="Protein kinase-like (PK-like)"/>
    <property type="match status" value="1"/>
</dbReference>
<feature type="domain" description="Protein kinase" evidence="15">
    <location>
        <begin position="14"/>
        <end position="228"/>
    </location>
</feature>
<dbReference type="GO" id="GO:0005634">
    <property type="term" value="C:nucleus"/>
    <property type="evidence" value="ECO:0007669"/>
    <property type="project" value="UniProtKB-SubCell"/>
</dbReference>
<dbReference type="InterPro" id="IPR008266">
    <property type="entry name" value="Tyr_kinase_AS"/>
</dbReference>